<feature type="repeat" description="Solcar" evidence="8">
    <location>
        <begin position="115"/>
        <end position="206"/>
    </location>
</feature>
<reference evidence="10 11" key="1">
    <citation type="submission" date="2024-10" db="EMBL/GenBank/DDBJ databases">
        <title>Updated reference genomes for cyclostephanoid diatoms.</title>
        <authorList>
            <person name="Roberts W.R."/>
            <person name="Alverson A.J."/>
        </authorList>
    </citation>
    <scope>NUCLEOTIDE SEQUENCE [LARGE SCALE GENOMIC DNA]</scope>
    <source>
        <strain evidence="10 11">AJA010-31</strain>
    </source>
</reference>
<sequence>MSSAAAATTSSTTTPVSKANVAPALPKPVVFATSGLGGMIGWCIVHPANTAAVRMNLASMQGKQTSIMGIIREQGFMSLYDGLSAGVMRQVFYASSRLGLFDTCRDMLHEYRGKTDFAGRVVVGAATGAMAAAISCPMEVATVRMSNDATLPPEERRNYKGVLDVVKRIYTEEGISVFWRGSIPFAQRAALVGVFQVATLDQFKELFAHHLNQKKGSLGNVFCSAMSSGLIYSIATMPLEASKNRMASQKPDPTTGKLPYTSTLQTLRAVSANESFLALYNGFLPYYIRCGGHTVAMFIAVQIMRDYYAGTQH</sequence>
<evidence type="ECO:0000256" key="3">
    <source>
        <dbReference type="ARBA" id="ARBA00022448"/>
    </source>
</evidence>
<dbReference type="AlphaFoldDB" id="A0ABD3NUK6"/>
<feature type="repeat" description="Solcar" evidence="8">
    <location>
        <begin position="216"/>
        <end position="307"/>
    </location>
</feature>
<evidence type="ECO:0000256" key="9">
    <source>
        <dbReference type="RuleBase" id="RU000488"/>
    </source>
</evidence>
<keyword evidence="3 9" id="KW-0813">Transport</keyword>
<organism evidence="10 11">
    <name type="scientific">Cyclotella atomus</name>
    <dbReference type="NCBI Taxonomy" id="382360"/>
    <lineage>
        <taxon>Eukaryota</taxon>
        <taxon>Sar</taxon>
        <taxon>Stramenopiles</taxon>
        <taxon>Ochrophyta</taxon>
        <taxon>Bacillariophyta</taxon>
        <taxon>Coscinodiscophyceae</taxon>
        <taxon>Thalassiosirophycidae</taxon>
        <taxon>Stephanodiscales</taxon>
        <taxon>Stephanodiscaceae</taxon>
        <taxon>Cyclotella</taxon>
    </lineage>
</organism>
<dbReference type="PANTHER" id="PTHR45618">
    <property type="entry name" value="MITOCHONDRIAL DICARBOXYLATE CARRIER-RELATED"/>
    <property type="match status" value="1"/>
</dbReference>
<dbReference type="PROSITE" id="PS50920">
    <property type="entry name" value="SOLCAR"/>
    <property type="match status" value="3"/>
</dbReference>
<evidence type="ECO:0000256" key="8">
    <source>
        <dbReference type="PROSITE-ProRule" id="PRU00282"/>
    </source>
</evidence>
<dbReference type="InterPro" id="IPR050391">
    <property type="entry name" value="Mito_Metabolite_Transporter"/>
</dbReference>
<keyword evidence="5" id="KW-0677">Repeat</keyword>
<evidence type="ECO:0000256" key="6">
    <source>
        <dbReference type="ARBA" id="ARBA00022989"/>
    </source>
</evidence>
<evidence type="ECO:0000256" key="1">
    <source>
        <dbReference type="ARBA" id="ARBA00004141"/>
    </source>
</evidence>
<evidence type="ECO:0000256" key="5">
    <source>
        <dbReference type="ARBA" id="ARBA00022737"/>
    </source>
</evidence>
<dbReference type="Proteomes" id="UP001530400">
    <property type="component" value="Unassembled WGS sequence"/>
</dbReference>
<protein>
    <recommendedName>
        <fullName evidence="12">Mitochondrial 2-oxoglutarate/malate carrier protein</fullName>
    </recommendedName>
</protein>
<evidence type="ECO:0000256" key="7">
    <source>
        <dbReference type="ARBA" id="ARBA00023136"/>
    </source>
</evidence>
<evidence type="ECO:0000313" key="11">
    <source>
        <dbReference type="Proteomes" id="UP001530400"/>
    </source>
</evidence>
<dbReference type="GO" id="GO:0016020">
    <property type="term" value="C:membrane"/>
    <property type="evidence" value="ECO:0007669"/>
    <property type="project" value="UniProtKB-SubCell"/>
</dbReference>
<dbReference type="Pfam" id="PF00153">
    <property type="entry name" value="Mito_carr"/>
    <property type="match status" value="3"/>
</dbReference>
<accession>A0ABD3NUK6</accession>
<dbReference type="InterPro" id="IPR023395">
    <property type="entry name" value="MCP_dom_sf"/>
</dbReference>
<comment type="subcellular location">
    <subcellularLocation>
        <location evidence="1">Membrane</location>
        <topology evidence="1">Multi-pass membrane protein</topology>
    </subcellularLocation>
</comment>
<gene>
    <name evidence="10" type="ORF">ACHAWO_006842</name>
</gene>
<keyword evidence="4 8" id="KW-0812">Transmembrane</keyword>
<name>A0ABD3NUK6_9STRA</name>
<dbReference type="EMBL" id="JALLPJ020000940">
    <property type="protein sequence ID" value="KAL3779297.1"/>
    <property type="molecule type" value="Genomic_DNA"/>
</dbReference>
<dbReference type="Gene3D" id="1.50.40.10">
    <property type="entry name" value="Mitochondrial carrier domain"/>
    <property type="match status" value="1"/>
</dbReference>
<keyword evidence="6" id="KW-1133">Transmembrane helix</keyword>
<evidence type="ECO:0000256" key="4">
    <source>
        <dbReference type="ARBA" id="ARBA00022692"/>
    </source>
</evidence>
<feature type="repeat" description="Solcar" evidence="8">
    <location>
        <begin position="29"/>
        <end position="107"/>
    </location>
</feature>
<comment type="similarity">
    <text evidence="2 9">Belongs to the mitochondrial carrier (TC 2.A.29) family.</text>
</comment>
<keyword evidence="11" id="KW-1185">Reference proteome</keyword>
<evidence type="ECO:0000313" key="10">
    <source>
        <dbReference type="EMBL" id="KAL3779297.1"/>
    </source>
</evidence>
<proteinExistence type="inferred from homology"/>
<keyword evidence="7 8" id="KW-0472">Membrane</keyword>
<dbReference type="InterPro" id="IPR018108">
    <property type="entry name" value="MCP_transmembrane"/>
</dbReference>
<comment type="caution">
    <text evidence="10">The sequence shown here is derived from an EMBL/GenBank/DDBJ whole genome shotgun (WGS) entry which is preliminary data.</text>
</comment>
<evidence type="ECO:0000256" key="2">
    <source>
        <dbReference type="ARBA" id="ARBA00006375"/>
    </source>
</evidence>
<evidence type="ECO:0008006" key="12">
    <source>
        <dbReference type="Google" id="ProtNLM"/>
    </source>
</evidence>
<dbReference type="SUPFAM" id="SSF103506">
    <property type="entry name" value="Mitochondrial carrier"/>
    <property type="match status" value="1"/>
</dbReference>